<keyword evidence="3" id="KW-1185">Reference proteome</keyword>
<dbReference type="AlphaFoldDB" id="F9WNS5"/>
<name>F9WNS5_TRYVY</name>
<gene>
    <name evidence="2" type="ORF">TvY486_0018880</name>
</gene>
<accession>F9WNS5</accession>
<feature type="region of interest" description="Disordered" evidence="1">
    <location>
        <begin position="141"/>
        <end position="217"/>
    </location>
</feature>
<feature type="compositionally biased region" description="Polar residues" evidence="1">
    <location>
        <begin position="177"/>
        <end position="207"/>
    </location>
</feature>
<evidence type="ECO:0000256" key="1">
    <source>
        <dbReference type="SAM" id="MobiDB-lite"/>
    </source>
</evidence>
<sequence length="238" mass="25403">MSAGGTGAAKITGLLTNWKISHLICEKLYPPAPTRTNSRTVQEAANALQKKIRPDKAASPTKLKCLGHLTSSNGCSWAQANSEGACICYDTATQTKQDPAYLTRLKELLDTLAALESLEQRTRDTTHTALTALAVQRQLAKHATKRATTTHAARDEGAQHAQQEGDQDTSTEEDSRQQQGDTTNANSTQRETRTASANRKNQEGTGTAASSEKSSAKLAHASLALAFCAAMLQQQPAA</sequence>
<proteinExistence type="predicted"/>
<evidence type="ECO:0000313" key="2">
    <source>
        <dbReference type="EMBL" id="CCD19196.1"/>
    </source>
</evidence>
<dbReference type="VEuPathDB" id="TriTrypDB:TvY486_0018880"/>
<reference evidence="2 3" key="1">
    <citation type="journal article" date="2012" name="Proc. Natl. Acad. Sci. U.S.A.">
        <title>Antigenic diversity is generated by distinct evolutionary mechanisms in African trypanosome species.</title>
        <authorList>
            <person name="Jackson A.P."/>
            <person name="Berry A."/>
            <person name="Aslett M."/>
            <person name="Allison H.C."/>
            <person name="Burton P."/>
            <person name="Vavrova-Anderson J."/>
            <person name="Brown R."/>
            <person name="Browne H."/>
            <person name="Corton N."/>
            <person name="Hauser H."/>
            <person name="Gamble J."/>
            <person name="Gilderthorp R."/>
            <person name="Marcello L."/>
            <person name="McQuillan J."/>
            <person name="Otto T.D."/>
            <person name="Quail M.A."/>
            <person name="Sanders M.J."/>
            <person name="van Tonder A."/>
            <person name="Ginger M.L."/>
            <person name="Field M.C."/>
            <person name="Barry J.D."/>
            <person name="Hertz-Fowler C."/>
            <person name="Berriman M."/>
        </authorList>
    </citation>
    <scope>NUCLEOTIDE SEQUENCE</scope>
    <source>
        <strain evidence="2 3">Y486</strain>
    </source>
</reference>
<organism evidence="2 3">
    <name type="scientific">Trypanosoma vivax (strain Y486)</name>
    <dbReference type="NCBI Taxonomy" id="1055687"/>
    <lineage>
        <taxon>Eukaryota</taxon>
        <taxon>Discoba</taxon>
        <taxon>Euglenozoa</taxon>
        <taxon>Kinetoplastea</taxon>
        <taxon>Metakinetoplastina</taxon>
        <taxon>Trypanosomatida</taxon>
        <taxon>Trypanosomatidae</taxon>
        <taxon>Trypanosoma</taxon>
        <taxon>Duttonella</taxon>
    </lineage>
</organism>
<evidence type="ECO:0000313" key="3">
    <source>
        <dbReference type="Proteomes" id="UP000009027"/>
    </source>
</evidence>
<dbReference type="Proteomes" id="UP000009027">
    <property type="component" value="Unassembled WGS sequence"/>
</dbReference>
<dbReference type="EMBL" id="CAEX01002847">
    <property type="protein sequence ID" value="CCD19196.1"/>
    <property type="molecule type" value="Genomic_DNA"/>
</dbReference>
<protein>
    <submittedName>
        <fullName evidence="2">Uncharacterized protein</fullName>
    </submittedName>
</protein>
<feature type="compositionally biased region" description="Low complexity" evidence="1">
    <location>
        <begin position="208"/>
        <end position="217"/>
    </location>
</feature>